<dbReference type="Proteomes" id="UP000479000">
    <property type="component" value="Unassembled WGS sequence"/>
</dbReference>
<accession>A0A6H5GSK5</accession>
<feature type="compositionally biased region" description="Basic and acidic residues" evidence="1">
    <location>
        <begin position="1"/>
        <end position="25"/>
    </location>
</feature>
<evidence type="ECO:0000313" key="3">
    <source>
        <dbReference type="Proteomes" id="UP000479000"/>
    </source>
</evidence>
<evidence type="ECO:0000313" key="2">
    <source>
        <dbReference type="EMBL" id="CAB0006871.1"/>
    </source>
</evidence>
<feature type="region of interest" description="Disordered" evidence="1">
    <location>
        <begin position="1"/>
        <end position="69"/>
    </location>
</feature>
<name>A0A6H5GSK5_9HEMI</name>
<dbReference type="EMBL" id="CADCXU010018491">
    <property type="protein sequence ID" value="CAB0006871.1"/>
    <property type="molecule type" value="Genomic_DNA"/>
</dbReference>
<dbReference type="AlphaFoldDB" id="A0A6H5GSK5"/>
<feature type="compositionally biased region" description="Polar residues" evidence="1">
    <location>
        <begin position="35"/>
        <end position="48"/>
    </location>
</feature>
<keyword evidence="3" id="KW-1185">Reference proteome</keyword>
<organism evidence="2 3">
    <name type="scientific">Nesidiocoris tenuis</name>
    <dbReference type="NCBI Taxonomy" id="355587"/>
    <lineage>
        <taxon>Eukaryota</taxon>
        <taxon>Metazoa</taxon>
        <taxon>Ecdysozoa</taxon>
        <taxon>Arthropoda</taxon>
        <taxon>Hexapoda</taxon>
        <taxon>Insecta</taxon>
        <taxon>Pterygota</taxon>
        <taxon>Neoptera</taxon>
        <taxon>Paraneoptera</taxon>
        <taxon>Hemiptera</taxon>
        <taxon>Heteroptera</taxon>
        <taxon>Panheteroptera</taxon>
        <taxon>Cimicomorpha</taxon>
        <taxon>Miridae</taxon>
        <taxon>Dicyphina</taxon>
        <taxon>Nesidiocoris</taxon>
    </lineage>
</organism>
<proteinExistence type="predicted"/>
<protein>
    <submittedName>
        <fullName evidence="2">Uncharacterized protein</fullName>
    </submittedName>
</protein>
<reference evidence="2 3" key="1">
    <citation type="submission" date="2020-02" db="EMBL/GenBank/DDBJ databases">
        <authorList>
            <person name="Ferguson B K."/>
        </authorList>
    </citation>
    <scope>NUCLEOTIDE SEQUENCE [LARGE SCALE GENOMIC DNA]</scope>
</reference>
<evidence type="ECO:0000256" key="1">
    <source>
        <dbReference type="SAM" id="MobiDB-lite"/>
    </source>
</evidence>
<gene>
    <name evidence="2" type="ORF">NTEN_LOCUS12313</name>
</gene>
<sequence length="69" mass="7514">MNEHARHERKCADFRRSRPKSDRLSVARRAYTLEASGSPSGASSTQGAPSGLHAKSVPLDYSSGVSFFF</sequence>